<comment type="function">
    <text evidence="7">Catalyzes the conversion of methylthioalkyl glucosinolates of any chain length into methylsulfinylalkyl glucosinolates.</text>
</comment>
<protein>
    <recommendedName>
        <fullName evidence="8">Flavin-containing monooxygenase</fullName>
        <ecNumber evidence="8">1.-.-.-</ecNumber>
    </recommendedName>
</protein>
<gene>
    <name evidence="9" type="ordered locus">VIT_17s0000g06780</name>
</gene>
<keyword evidence="10" id="KW-1185">Reference proteome</keyword>
<name>F6GT52_VITVI</name>
<sequence length="1066" mass="121874">MVSERIQSKHVCVIGAGPSGLVAARELRKEGHSVVVMEQNHDIGGQWLYEPKVEGEDALGKSTFLKVHSSVYDSLRLFSPREIMGFSDFPFVVKKGRDMRRFPGHRELLLYLQDFCEWFGLREMMRFKTRVEYVGMLDSDQVGRDLKWVVESRDMESEKVSEEVFDAVVVATGHYSKPRLPSIKGMDVWKRKQMHSHMYRVPEPFRHEVVVIVGNSHSGEDVSIGLVEVAKEIHLSFKSLDLSEGLSKFISKHHNLHLHLQIESLHEDGRVVFVDGSWVMADTIIYCTGYSYSFPFLDTKGIVVVDDNRVGPLYEHTFPPLLAPSLSFVGIPRKIIAFPFFESQAIWIAQLLSGKKTLPSFHDMMHSIEDFYRSREIAGIPKRYTHELADFEYCDKYGDNVGFPHLEEWRKGLCVSAVLKAMANLETFRDSGDEDELLQVALQSPHFTQFPQSPKFLKVHSSIYASLRLASPREIVGFSDFPFVVKKGRDTRRFPGHRELLWYLEDFCEWFGLRETIRFNTKVEYVGMLDSDEVGGGLKWVVRSRDVKSEKVVEELFDAVVVATGQYSHPRLPSIKGMEAWKRKQMHSHIYRVPHPFHNEVVVVVGNAASGQDISIELVDVAKEIHLSAKSLDISEGLSRIISKHHNLHLHLQIESLHEDGRVVFVDGSWVVADTIIYCTGYSYSFPFLDTKGIVAVDDDRVGPLYEHTFPPSLAPSLSFVGIPRKILGFPFFESQAMWIAQLLSGRKTLPSFHDMMRSIEDFYQSRDAAGIPKHQTHDIADFEYFDKYGDNVGFPHTEEWRKKLLLSTVGNAQVNLETYRDSWYDHELLQVVLQSPLFTQSLQSPSQHLTGLSKVISKLHNLHLHLQIESLHEDGRVVFVDGSWVLADTIIYCTGYSYAFPFLDTKGIVAVDDDRVGPLYEHTFPPSLAPSLSFVGIPRKIIGFPFFESQAIWIAQLLSGRKTLPSFHEMMQSIEDFYQSRDAAGIPKHHTHDIADFEYRDKYLDNVGFPHLEEWRKELILSGIGNAQVNLETYRDAWDDHELLQVALQSPHFTQSLQSPSQHFP</sequence>
<dbReference type="eggNOG" id="KOG1399">
    <property type="taxonomic scope" value="Eukaryota"/>
</dbReference>
<organism evidence="9 10">
    <name type="scientific">Vitis vinifera</name>
    <name type="common">Grape</name>
    <dbReference type="NCBI Taxonomy" id="29760"/>
    <lineage>
        <taxon>Eukaryota</taxon>
        <taxon>Viridiplantae</taxon>
        <taxon>Streptophyta</taxon>
        <taxon>Embryophyta</taxon>
        <taxon>Tracheophyta</taxon>
        <taxon>Spermatophyta</taxon>
        <taxon>Magnoliopsida</taxon>
        <taxon>eudicotyledons</taxon>
        <taxon>Gunneridae</taxon>
        <taxon>Pentapetalae</taxon>
        <taxon>rosids</taxon>
        <taxon>Vitales</taxon>
        <taxon>Vitaceae</taxon>
        <taxon>Viteae</taxon>
        <taxon>Vitis</taxon>
    </lineage>
</organism>
<keyword evidence="6 8" id="KW-0560">Oxidoreductase</keyword>
<dbReference type="InterPro" id="IPR020946">
    <property type="entry name" value="Flavin_mOase-like"/>
</dbReference>
<dbReference type="PANTHER" id="PTHR23023">
    <property type="entry name" value="DIMETHYLANILINE MONOOXYGENASE"/>
    <property type="match status" value="1"/>
</dbReference>
<accession>F6GT52</accession>
<evidence type="ECO:0000256" key="4">
    <source>
        <dbReference type="ARBA" id="ARBA00022827"/>
    </source>
</evidence>
<evidence type="ECO:0000256" key="7">
    <source>
        <dbReference type="ARBA" id="ARBA00058243"/>
    </source>
</evidence>
<evidence type="ECO:0000256" key="3">
    <source>
        <dbReference type="ARBA" id="ARBA00022630"/>
    </source>
</evidence>
<dbReference type="Gene3D" id="3.50.50.60">
    <property type="entry name" value="FAD/NAD(P)-binding domain"/>
    <property type="match status" value="5"/>
</dbReference>
<dbReference type="SMR" id="F6GT52"/>
<dbReference type="ExpressionAtlas" id="F6GT52">
    <property type="expression patterns" value="baseline and differential"/>
</dbReference>
<proteinExistence type="inferred from homology"/>
<keyword evidence="8" id="KW-0503">Monooxygenase</keyword>
<dbReference type="FunFam" id="3.50.50.60:FF:000147">
    <property type="entry name" value="Flavin-containing monooxygenase"/>
    <property type="match status" value="2"/>
</dbReference>
<dbReference type="EC" id="1.-.-.-" evidence="8"/>
<dbReference type="EMBL" id="FN594950">
    <property type="protein sequence ID" value="CCB43061.1"/>
    <property type="molecule type" value="Genomic_DNA"/>
</dbReference>
<evidence type="ECO:0000313" key="9">
    <source>
        <dbReference type="EMBL" id="CCB43061.1"/>
    </source>
</evidence>
<keyword evidence="3 8" id="KW-0285">Flavoprotein</keyword>
<dbReference type="InterPro" id="IPR036188">
    <property type="entry name" value="FAD/NAD-bd_sf"/>
</dbReference>
<comment type="cofactor">
    <cofactor evidence="1 8">
        <name>FAD</name>
        <dbReference type="ChEBI" id="CHEBI:57692"/>
    </cofactor>
</comment>
<comment type="similarity">
    <text evidence="2 8">Belongs to the FMO family.</text>
</comment>
<dbReference type="PaxDb" id="29760-VIT_17s0000g06780.t01"/>
<reference evidence="10" key="1">
    <citation type="journal article" date="2007" name="Nature">
        <title>The grapevine genome sequence suggests ancestral hexaploidization in major angiosperm phyla.</title>
        <authorList>
            <consortium name="The French-Italian Public Consortium for Grapevine Genome Characterization."/>
            <person name="Jaillon O."/>
            <person name="Aury J.-M."/>
            <person name="Noel B."/>
            <person name="Policriti A."/>
            <person name="Clepet C."/>
            <person name="Casagrande A."/>
            <person name="Choisne N."/>
            <person name="Aubourg S."/>
            <person name="Vitulo N."/>
            <person name="Jubin C."/>
            <person name="Vezzi A."/>
            <person name="Legeai F."/>
            <person name="Hugueney P."/>
            <person name="Dasilva C."/>
            <person name="Horner D."/>
            <person name="Mica E."/>
            <person name="Jublot D."/>
            <person name="Poulain J."/>
            <person name="Bruyere C."/>
            <person name="Billault A."/>
            <person name="Segurens B."/>
            <person name="Gouyvenoux M."/>
            <person name="Ugarte E."/>
            <person name="Cattonaro F."/>
            <person name="Anthouard V."/>
            <person name="Vico V."/>
            <person name="Del Fabbro C."/>
            <person name="Alaux M."/>
            <person name="Di Gaspero G."/>
            <person name="Dumas V."/>
            <person name="Felice N."/>
            <person name="Paillard S."/>
            <person name="Juman I."/>
            <person name="Moroldo M."/>
            <person name="Scalabrin S."/>
            <person name="Canaguier A."/>
            <person name="Le Clainche I."/>
            <person name="Malacrida G."/>
            <person name="Durand E."/>
            <person name="Pesole G."/>
            <person name="Laucou V."/>
            <person name="Chatelet P."/>
            <person name="Merdinoglu D."/>
            <person name="Delledonne M."/>
            <person name="Pezzotti M."/>
            <person name="Lecharny A."/>
            <person name="Scarpelli C."/>
            <person name="Artiguenave F."/>
            <person name="Pe M.E."/>
            <person name="Valle G."/>
            <person name="Morgante M."/>
            <person name="Caboche M."/>
            <person name="Adam-Blondon A.-F."/>
            <person name="Weissenbach J."/>
            <person name="Quetier F."/>
            <person name="Wincker P."/>
        </authorList>
    </citation>
    <scope>NUCLEOTIDE SEQUENCE [LARGE SCALE GENOMIC DNA]</scope>
    <source>
        <strain evidence="10">cv. Pinot noir / PN40024</strain>
    </source>
</reference>
<dbReference type="GO" id="GO:0004497">
    <property type="term" value="F:monooxygenase activity"/>
    <property type="evidence" value="ECO:0000318"/>
    <property type="project" value="GO_Central"/>
</dbReference>
<dbReference type="GO" id="GO:0050661">
    <property type="term" value="F:NADP binding"/>
    <property type="evidence" value="ECO:0007669"/>
    <property type="project" value="InterPro"/>
</dbReference>
<dbReference type="SUPFAM" id="SSF51905">
    <property type="entry name" value="FAD/NAD(P)-binding domain"/>
    <property type="match status" value="5"/>
</dbReference>
<dbReference type="AlphaFoldDB" id="F6GT52"/>
<evidence type="ECO:0000256" key="6">
    <source>
        <dbReference type="ARBA" id="ARBA00023002"/>
    </source>
</evidence>
<dbReference type="InterPro" id="IPR000960">
    <property type="entry name" value="Flavin_mOase"/>
</dbReference>
<evidence type="ECO:0000256" key="1">
    <source>
        <dbReference type="ARBA" id="ARBA00001974"/>
    </source>
</evidence>
<dbReference type="Pfam" id="PF00743">
    <property type="entry name" value="FMO-like"/>
    <property type="match status" value="5"/>
</dbReference>
<dbReference type="Proteomes" id="UP000009183">
    <property type="component" value="Chromosome 17"/>
</dbReference>
<dbReference type="InterPro" id="IPR050346">
    <property type="entry name" value="FMO-like"/>
</dbReference>
<dbReference type="InParanoid" id="F6GT52"/>
<evidence type="ECO:0000256" key="5">
    <source>
        <dbReference type="ARBA" id="ARBA00022857"/>
    </source>
</evidence>
<dbReference type="FunFam" id="3.50.50.60:FF:000665">
    <property type="entry name" value="Flavin-containing monooxygenase"/>
    <property type="match status" value="1"/>
</dbReference>
<evidence type="ECO:0000256" key="8">
    <source>
        <dbReference type="RuleBase" id="RU361177"/>
    </source>
</evidence>
<dbReference type="PRINTS" id="PR00370">
    <property type="entry name" value="FMOXYGENASE"/>
</dbReference>
<dbReference type="GO" id="GO:0050660">
    <property type="term" value="F:flavin adenine dinucleotide binding"/>
    <property type="evidence" value="ECO:0007669"/>
    <property type="project" value="InterPro"/>
</dbReference>
<keyword evidence="4 8" id="KW-0274">FAD</keyword>
<evidence type="ECO:0000313" key="10">
    <source>
        <dbReference type="Proteomes" id="UP000009183"/>
    </source>
</evidence>
<dbReference type="GO" id="GO:0004499">
    <property type="term" value="F:N,N-dimethylaniline monooxygenase activity"/>
    <property type="evidence" value="ECO:0007669"/>
    <property type="project" value="InterPro"/>
</dbReference>
<dbReference type="HOGENOM" id="CLU_288447_0_0_1"/>
<evidence type="ECO:0000256" key="2">
    <source>
        <dbReference type="ARBA" id="ARBA00009183"/>
    </source>
</evidence>
<keyword evidence="5" id="KW-0521">NADP</keyword>